<organism>
    <name type="scientific">Ixodes scapularis</name>
    <name type="common">Black-legged tick</name>
    <name type="synonym">Deer tick</name>
    <dbReference type="NCBI Taxonomy" id="6945"/>
    <lineage>
        <taxon>Eukaryota</taxon>
        <taxon>Metazoa</taxon>
        <taxon>Ecdysozoa</taxon>
        <taxon>Arthropoda</taxon>
        <taxon>Chelicerata</taxon>
        <taxon>Arachnida</taxon>
        <taxon>Acari</taxon>
        <taxon>Parasitiformes</taxon>
        <taxon>Ixodida</taxon>
        <taxon>Ixodoidea</taxon>
        <taxon>Ixodidae</taxon>
        <taxon>Ixodinae</taxon>
        <taxon>Ixodes</taxon>
    </lineage>
</organism>
<feature type="region of interest" description="Disordered" evidence="1">
    <location>
        <begin position="23"/>
        <end position="51"/>
    </location>
</feature>
<dbReference type="EMBL" id="DS806160">
    <property type="protein sequence ID" value="EEC10848.1"/>
    <property type="molecule type" value="Genomic_DNA"/>
</dbReference>
<dbReference type="AlphaFoldDB" id="B7PW75"/>
<gene>
    <name evidence="2" type="ORF">IscW_ISCW006945</name>
</gene>
<dbReference type="PaxDb" id="6945-B7PW75"/>
<keyword evidence="4" id="KW-1185">Reference proteome</keyword>
<dbReference type="VEuPathDB" id="VectorBase:ISCI006945"/>
<evidence type="ECO:0000313" key="4">
    <source>
        <dbReference type="Proteomes" id="UP000001555"/>
    </source>
</evidence>
<evidence type="ECO:0000313" key="3">
    <source>
        <dbReference type="EnsemblMetazoa" id="ISCW006945-PA"/>
    </source>
</evidence>
<reference evidence="3" key="2">
    <citation type="submission" date="2020-05" db="UniProtKB">
        <authorList>
            <consortium name="EnsemblMetazoa"/>
        </authorList>
    </citation>
    <scope>IDENTIFICATION</scope>
    <source>
        <strain evidence="3">wikel</strain>
    </source>
</reference>
<dbReference type="EnsemblMetazoa" id="ISCW006945-RA">
    <property type="protein sequence ID" value="ISCW006945-PA"/>
    <property type="gene ID" value="ISCW006945"/>
</dbReference>
<dbReference type="VEuPathDB" id="VectorBase:ISCW006945"/>
<accession>B7PW75</accession>
<feature type="compositionally biased region" description="Polar residues" evidence="1">
    <location>
        <begin position="30"/>
        <end position="39"/>
    </location>
</feature>
<dbReference type="Proteomes" id="UP000001555">
    <property type="component" value="Unassembled WGS sequence"/>
</dbReference>
<name>B7PW75_IXOSC</name>
<dbReference type="HOGENOM" id="CLU_2576512_0_0_1"/>
<dbReference type="InParanoid" id="B7PW75"/>
<dbReference type="EMBL" id="ABJB010977620">
    <property type="status" value="NOT_ANNOTATED_CDS"/>
    <property type="molecule type" value="Genomic_DNA"/>
</dbReference>
<evidence type="ECO:0000313" key="2">
    <source>
        <dbReference type="EMBL" id="EEC10848.1"/>
    </source>
</evidence>
<evidence type="ECO:0000256" key="1">
    <source>
        <dbReference type="SAM" id="MobiDB-lite"/>
    </source>
</evidence>
<sequence>MNQPLSRGKRTVALYLRQTDKTGRMRFKSMQGSSPQSPSVRGPKVKNSSLAMAPPRLGSRFFLGARVRVLLTVVGVVPIEG</sequence>
<proteinExistence type="predicted"/>
<protein>
    <submittedName>
        <fullName evidence="2 3">Uncharacterized protein</fullName>
    </submittedName>
</protein>
<reference evidence="2 4" key="1">
    <citation type="submission" date="2008-03" db="EMBL/GenBank/DDBJ databases">
        <title>Annotation of Ixodes scapularis.</title>
        <authorList>
            <consortium name="Ixodes scapularis Genome Project Consortium"/>
            <person name="Caler E."/>
            <person name="Hannick L.I."/>
            <person name="Bidwell S."/>
            <person name="Joardar V."/>
            <person name="Thiagarajan M."/>
            <person name="Amedeo P."/>
            <person name="Galinsky K.J."/>
            <person name="Schobel S."/>
            <person name="Inman J."/>
            <person name="Hostetler J."/>
            <person name="Miller J."/>
            <person name="Hammond M."/>
            <person name="Megy K."/>
            <person name="Lawson D."/>
            <person name="Kodira C."/>
            <person name="Sutton G."/>
            <person name="Meyer J."/>
            <person name="Hill C.A."/>
            <person name="Birren B."/>
            <person name="Nene V."/>
            <person name="Collins F."/>
            <person name="Alarcon-Chaidez F."/>
            <person name="Wikel S."/>
            <person name="Strausberg R."/>
        </authorList>
    </citation>
    <scope>NUCLEOTIDE SEQUENCE [LARGE SCALE GENOMIC DNA]</scope>
    <source>
        <strain evidence="4">Wikel</strain>
        <strain evidence="2">Wikel colony</strain>
    </source>
</reference>